<dbReference type="FunFam" id="3.20.20.450:FF:000001">
    <property type="entry name" value="Cyclic di-GMP phosphodiesterase yahA"/>
    <property type="match status" value="1"/>
</dbReference>
<proteinExistence type="predicted"/>
<gene>
    <name evidence="4" type="ORF">MPL3356_180104</name>
</gene>
<dbReference type="Gene3D" id="3.20.20.450">
    <property type="entry name" value="EAL domain"/>
    <property type="match status" value="1"/>
</dbReference>
<evidence type="ECO:0000256" key="1">
    <source>
        <dbReference type="SAM" id="Phobius"/>
    </source>
</evidence>
<evidence type="ECO:0000259" key="2">
    <source>
        <dbReference type="PROSITE" id="PS50883"/>
    </source>
</evidence>
<dbReference type="InterPro" id="IPR050706">
    <property type="entry name" value="Cyclic-di-GMP_PDE-like"/>
</dbReference>
<keyword evidence="1" id="KW-0812">Transmembrane</keyword>
<dbReference type="SMART" id="SM00267">
    <property type="entry name" value="GGDEF"/>
    <property type="match status" value="1"/>
</dbReference>
<keyword evidence="1" id="KW-1133">Transmembrane helix</keyword>
<dbReference type="EMBL" id="CCMZ01000010">
    <property type="protein sequence ID" value="CDX15483.1"/>
    <property type="molecule type" value="Genomic_DNA"/>
</dbReference>
<protein>
    <submittedName>
        <fullName evidence="4">Diguanylate cyclase</fullName>
    </submittedName>
</protein>
<dbReference type="Pfam" id="PF00990">
    <property type="entry name" value="GGDEF"/>
    <property type="match status" value="1"/>
</dbReference>
<dbReference type="SUPFAM" id="SSF55073">
    <property type="entry name" value="Nucleotide cyclase"/>
    <property type="match status" value="1"/>
</dbReference>
<reference evidence="5" key="1">
    <citation type="submission" date="2014-08" db="EMBL/GenBank/DDBJ databases">
        <authorList>
            <person name="Moulin L."/>
        </authorList>
    </citation>
    <scope>NUCLEOTIDE SEQUENCE [LARGE SCALE GENOMIC DNA]</scope>
</reference>
<keyword evidence="5" id="KW-1185">Reference proteome</keyword>
<dbReference type="SUPFAM" id="SSF141868">
    <property type="entry name" value="EAL domain-like"/>
    <property type="match status" value="1"/>
</dbReference>
<dbReference type="InterPro" id="IPR001633">
    <property type="entry name" value="EAL_dom"/>
</dbReference>
<evidence type="ECO:0000259" key="3">
    <source>
        <dbReference type="PROSITE" id="PS50887"/>
    </source>
</evidence>
<dbReference type="PANTHER" id="PTHR33121">
    <property type="entry name" value="CYCLIC DI-GMP PHOSPHODIESTERASE PDEF"/>
    <property type="match status" value="1"/>
</dbReference>
<dbReference type="CDD" id="cd01948">
    <property type="entry name" value="EAL"/>
    <property type="match status" value="1"/>
</dbReference>
<sequence length="517" mass="56228">MPAVSNPKRTPLFRLITIASSGMGSFILGLWGLRFGFGNGMAGIPAETMAGVIAALCALAAGGAALSFFAGVDESVAYVFKETHFDKLTGLLARQAMVGKIAEAASGTIRTGEPMFLIDIDIDRFKQINDAIGYSQGDELIRAFTSRLKEVMPKNAVIGRIGAGEFGVLLPDRDIRGSIERLIEKLINEMMEPYQLQSHLQSVSLSVGIVAMPKDGVDPVLILRRSNLALQNARASGIGNWSVFHADMGRVADYRQWIESELKTAFDRGDFSLHYQPQLNLPSGRVVGYEALIRWKHPERGMIPPMEFIPIAEETGMINPIGEWVLRKACSDARYLPQDCFVAVNISPVQFMTRDFVGIVRDVMESTGIKPSRLELEVTETAMMQDRDRAAAILEQLAEMGISVAVDDFGTGYSNLSYLIDFSFGKLKIDRSFVSRIDTDSSSGAIVSTIVGLSRALGVGIIAEGVETENQATLLRAAGCEVVQGYLFGRPAPLKVELGEARPAFGAHEPARIVSMQ</sequence>
<evidence type="ECO:0000313" key="5">
    <source>
        <dbReference type="Proteomes" id="UP000045285"/>
    </source>
</evidence>
<feature type="transmembrane region" description="Helical" evidence="1">
    <location>
        <begin position="12"/>
        <end position="32"/>
    </location>
</feature>
<dbReference type="SMART" id="SM00052">
    <property type="entry name" value="EAL"/>
    <property type="match status" value="1"/>
</dbReference>
<name>A0A090DNR6_MESPL</name>
<dbReference type="InterPro" id="IPR029787">
    <property type="entry name" value="Nucleotide_cyclase"/>
</dbReference>
<dbReference type="STRING" id="69974.MPLDJ20_20659"/>
<accession>A0A090DNR6</accession>
<feature type="transmembrane region" description="Helical" evidence="1">
    <location>
        <begin position="52"/>
        <end position="72"/>
    </location>
</feature>
<dbReference type="Gene3D" id="3.30.70.270">
    <property type="match status" value="1"/>
</dbReference>
<dbReference type="InterPro" id="IPR000160">
    <property type="entry name" value="GGDEF_dom"/>
</dbReference>
<feature type="domain" description="EAL" evidence="2">
    <location>
        <begin position="255"/>
        <end position="505"/>
    </location>
</feature>
<keyword evidence="1" id="KW-0472">Membrane</keyword>
<dbReference type="AlphaFoldDB" id="A0A090DNR6"/>
<dbReference type="PROSITE" id="PS50887">
    <property type="entry name" value="GGDEF"/>
    <property type="match status" value="1"/>
</dbReference>
<dbReference type="Proteomes" id="UP000045285">
    <property type="component" value="Unassembled WGS sequence"/>
</dbReference>
<feature type="domain" description="GGDEF" evidence="3">
    <location>
        <begin position="113"/>
        <end position="246"/>
    </location>
</feature>
<evidence type="ECO:0000313" key="4">
    <source>
        <dbReference type="EMBL" id="CDX15483.1"/>
    </source>
</evidence>
<dbReference type="CDD" id="cd01949">
    <property type="entry name" value="GGDEF"/>
    <property type="match status" value="1"/>
</dbReference>
<dbReference type="InterPro" id="IPR035919">
    <property type="entry name" value="EAL_sf"/>
</dbReference>
<dbReference type="PROSITE" id="PS50883">
    <property type="entry name" value="EAL"/>
    <property type="match status" value="1"/>
</dbReference>
<dbReference type="NCBIfam" id="TIGR00254">
    <property type="entry name" value="GGDEF"/>
    <property type="match status" value="1"/>
</dbReference>
<dbReference type="GO" id="GO:0071111">
    <property type="term" value="F:cyclic-guanylate-specific phosphodiesterase activity"/>
    <property type="evidence" value="ECO:0007669"/>
    <property type="project" value="InterPro"/>
</dbReference>
<organism evidence="4 5">
    <name type="scientific">Mesorhizobium plurifarium</name>
    <dbReference type="NCBI Taxonomy" id="69974"/>
    <lineage>
        <taxon>Bacteria</taxon>
        <taxon>Pseudomonadati</taxon>
        <taxon>Pseudomonadota</taxon>
        <taxon>Alphaproteobacteria</taxon>
        <taxon>Hyphomicrobiales</taxon>
        <taxon>Phyllobacteriaceae</taxon>
        <taxon>Mesorhizobium</taxon>
    </lineage>
</organism>
<dbReference type="InterPro" id="IPR043128">
    <property type="entry name" value="Rev_trsase/Diguanyl_cyclase"/>
</dbReference>
<dbReference type="PANTHER" id="PTHR33121:SF79">
    <property type="entry name" value="CYCLIC DI-GMP PHOSPHODIESTERASE PDED-RELATED"/>
    <property type="match status" value="1"/>
</dbReference>
<dbReference type="Pfam" id="PF00563">
    <property type="entry name" value="EAL"/>
    <property type="match status" value="1"/>
</dbReference>